<evidence type="ECO:0000313" key="11">
    <source>
        <dbReference type="Proteomes" id="UP000070412"/>
    </source>
</evidence>
<feature type="compositionally biased region" description="Basic and acidic residues" evidence="7">
    <location>
        <begin position="420"/>
        <end position="436"/>
    </location>
</feature>
<keyword evidence="2 5" id="KW-0238">DNA-binding</keyword>
<dbReference type="PANTHER" id="PTHR24340">
    <property type="entry name" value="HOMEOBOX PROTEIN NKX"/>
    <property type="match status" value="1"/>
</dbReference>
<protein>
    <submittedName>
        <fullName evidence="9">Homeobox protein zampogna</fullName>
    </submittedName>
</protein>
<dbReference type="Gene3D" id="1.10.10.60">
    <property type="entry name" value="Homeodomain-like"/>
    <property type="match status" value="1"/>
</dbReference>
<dbReference type="PROSITE" id="PS00027">
    <property type="entry name" value="HOMEOBOX_1"/>
    <property type="match status" value="1"/>
</dbReference>
<evidence type="ECO:0000256" key="6">
    <source>
        <dbReference type="RuleBase" id="RU000682"/>
    </source>
</evidence>
<sequence>MMSKSIESNPFSISSILQLNHNENANDKNCQANSDDLHSIEKNLSIGEMNPLKSQSTSASFSLSSDPWLIFSPNCSIENRSSRSIPFSQNTSLINDLLTKNNAHQHYNHQSLQSPSQQQCHSPLLNIYQLMLSYPRMIPRIAPTESIIPKILPESMNFSAKIQDFLSNKAKNNLINEFENNQKVPKNLLNPFSIEQLGMDFSTINDFNESKKCIDYQSTRAFLIEDRIKLDSNQKKSKKKRSRAAFSHAQVYELEKRFNRQKYLSGPERSDLAQALKLTETQVKIWFQNRRYKTKRKLQTNAIQQTITNLARKNLAAELNRSDPLALRSPQLSSSPSSSTASSPSLVTLLDPIQQSPLPSSSLLMIPNQKSRLYVPDNDNRDDIVVGDSETDHESLNDIDVVHDNDDEIDADNIGLNKQHNCDENHDNGDHHRDDDSLVGVNPSDRLTENENDVDDENYHDQFTSSSHHHHHQRNSFLLSSTTHKENELKLKFSKSLYPQWFN</sequence>
<evidence type="ECO:0000313" key="10">
    <source>
        <dbReference type="EnsemblMetazoa" id="KAF7490235.1"/>
    </source>
</evidence>
<evidence type="ECO:0000256" key="7">
    <source>
        <dbReference type="SAM" id="MobiDB-lite"/>
    </source>
</evidence>
<feature type="compositionally biased region" description="Basic and acidic residues" evidence="7">
    <location>
        <begin position="378"/>
        <end position="404"/>
    </location>
</feature>
<dbReference type="CDD" id="cd00086">
    <property type="entry name" value="homeodomain"/>
    <property type="match status" value="1"/>
</dbReference>
<dbReference type="GO" id="GO:0005634">
    <property type="term" value="C:nucleus"/>
    <property type="evidence" value="ECO:0007669"/>
    <property type="project" value="UniProtKB-SubCell"/>
</dbReference>
<evidence type="ECO:0000256" key="5">
    <source>
        <dbReference type="PROSITE-ProRule" id="PRU00108"/>
    </source>
</evidence>
<evidence type="ECO:0000256" key="1">
    <source>
        <dbReference type="ARBA" id="ARBA00004123"/>
    </source>
</evidence>
<dbReference type="EMBL" id="WVUK01000062">
    <property type="protein sequence ID" value="KAF7490235.1"/>
    <property type="molecule type" value="Genomic_DNA"/>
</dbReference>
<feature type="region of interest" description="Disordered" evidence="7">
    <location>
        <begin position="326"/>
        <end position="345"/>
    </location>
</feature>
<evidence type="ECO:0000256" key="4">
    <source>
        <dbReference type="ARBA" id="ARBA00023242"/>
    </source>
</evidence>
<dbReference type="PANTHER" id="PTHR24340:SF73">
    <property type="entry name" value="HOMEOBOX PROTEIN BAGPIPE-RELATED"/>
    <property type="match status" value="1"/>
</dbReference>
<reference evidence="9" key="2">
    <citation type="submission" date="2020-01" db="EMBL/GenBank/DDBJ databases">
        <authorList>
            <person name="Korhonen P.K.K."/>
            <person name="Guangxu M.G."/>
            <person name="Wang T.W."/>
            <person name="Stroehlein A.J.S."/>
            <person name="Young N.D."/>
            <person name="Ang C.-S.A."/>
            <person name="Fernando D.W.F."/>
            <person name="Lu H.L."/>
            <person name="Taylor S.T."/>
            <person name="Ehtesham M.E.M."/>
            <person name="Najaraj S.H.N."/>
            <person name="Harsha G.H.G."/>
            <person name="Madugundu A.M."/>
            <person name="Renuse S.R."/>
            <person name="Holt D.H."/>
            <person name="Pandey A.P."/>
            <person name="Papenfuss A.P."/>
            <person name="Gasser R.B.G."/>
            <person name="Fischer K.F."/>
        </authorList>
    </citation>
    <scope>NUCLEOTIDE SEQUENCE</scope>
    <source>
        <strain evidence="9">SSS_KF_BRIS2020</strain>
    </source>
</reference>
<accession>A0A834R5R6</accession>
<dbReference type="SMART" id="SM00389">
    <property type="entry name" value="HOX"/>
    <property type="match status" value="1"/>
</dbReference>
<dbReference type="GO" id="GO:0000981">
    <property type="term" value="F:DNA-binding transcription factor activity, RNA polymerase II-specific"/>
    <property type="evidence" value="ECO:0007669"/>
    <property type="project" value="InterPro"/>
</dbReference>
<comment type="subcellular location">
    <subcellularLocation>
        <location evidence="1 5 6">Nucleus</location>
    </subcellularLocation>
</comment>
<dbReference type="InterPro" id="IPR020479">
    <property type="entry name" value="HD_metazoa"/>
</dbReference>
<keyword evidence="3 5" id="KW-0371">Homeobox</keyword>
<evidence type="ECO:0000313" key="9">
    <source>
        <dbReference type="EMBL" id="KAF7490235.1"/>
    </source>
</evidence>
<reference evidence="10" key="3">
    <citation type="submission" date="2022-06" db="UniProtKB">
        <authorList>
            <consortium name="EnsemblMetazoa"/>
        </authorList>
    </citation>
    <scope>IDENTIFICATION</scope>
</reference>
<proteinExistence type="predicted"/>
<dbReference type="SUPFAM" id="SSF46689">
    <property type="entry name" value="Homeodomain-like"/>
    <property type="match status" value="1"/>
</dbReference>
<dbReference type="GO" id="GO:0030154">
    <property type="term" value="P:cell differentiation"/>
    <property type="evidence" value="ECO:0007669"/>
    <property type="project" value="TreeGrafter"/>
</dbReference>
<dbReference type="Pfam" id="PF00046">
    <property type="entry name" value="Homeodomain"/>
    <property type="match status" value="1"/>
</dbReference>
<dbReference type="InterPro" id="IPR001356">
    <property type="entry name" value="HD"/>
</dbReference>
<organism evidence="9">
    <name type="scientific">Sarcoptes scabiei</name>
    <name type="common">Itch mite</name>
    <name type="synonym">Acarus scabiei</name>
    <dbReference type="NCBI Taxonomy" id="52283"/>
    <lineage>
        <taxon>Eukaryota</taxon>
        <taxon>Metazoa</taxon>
        <taxon>Ecdysozoa</taxon>
        <taxon>Arthropoda</taxon>
        <taxon>Chelicerata</taxon>
        <taxon>Arachnida</taxon>
        <taxon>Acari</taxon>
        <taxon>Acariformes</taxon>
        <taxon>Sarcoptiformes</taxon>
        <taxon>Astigmata</taxon>
        <taxon>Psoroptidia</taxon>
        <taxon>Sarcoptoidea</taxon>
        <taxon>Sarcoptidae</taxon>
        <taxon>Sarcoptinae</taxon>
        <taxon>Sarcoptes</taxon>
    </lineage>
</organism>
<dbReference type="InterPro" id="IPR050394">
    <property type="entry name" value="Homeobox_NK-like"/>
</dbReference>
<dbReference type="InterPro" id="IPR017970">
    <property type="entry name" value="Homeobox_CS"/>
</dbReference>
<evidence type="ECO:0000256" key="3">
    <source>
        <dbReference type="ARBA" id="ARBA00023155"/>
    </source>
</evidence>
<feature type="domain" description="Homeobox" evidence="8">
    <location>
        <begin position="237"/>
        <end position="297"/>
    </location>
</feature>
<keyword evidence="11" id="KW-1185">Reference proteome</keyword>
<dbReference type="PROSITE" id="PS50071">
    <property type="entry name" value="HOMEOBOX_2"/>
    <property type="match status" value="1"/>
</dbReference>
<dbReference type="GO" id="GO:0000978">
    <property type="term" value="F:RNA polymerase II cis-regulatory region sequence-specific DNA binding"/>
    <property type="evidence" value="ECO:0007669"/>
    <property type="project" value="TreeGrafter"/>
</dbReference>
<reference evidence="11" key="1">
    <citation type="journal article" date="2020" name="PLoS Negl. Trop. Dis.">
        <title>High-quality nuclear genome for Sarcoptes scabiei-A critical resource for a neglected parasite.</title>
        <authorList>
            <person name="Korhonen P.K."/>
            <person name="Gasser R.B."/>
            <person name="Ma G."/>
            <person name="Wang T."/>
            <person name="Stroehlein A.J."/>
            <person name="Young N.D."/>
            <person name="Ang C.S."/>
            <person name="Fernando D.D."/>
            <person name="Lu H.C."/>
            <person name="Taylor S."/>
            <person name="Reynolds S.L."/>
            <person name="Mofiz E."/>
            <person name="Najaraj S.H."/>
            <person name="Gowda H."/>
            <person name="Madugundu A."/>
            <person name="Renuse S."/>
            <person name="Holt D."/>
            <person name="Pandey A."/>
            <person name="Papenfuss A.T."/>
            <person name="Fischer K."/>
        </authorList>
    </citation>
    <scope>NUCLEOTIDE SEQUENCE [LARGE SCALE GENOMIC DNA]</scope>
</reference>
<dbReference type="Proteomes" id="UP000070412">
    <property type="component" value="Unassembled WGS sequence"/>
</dbReference>
<evidence type="ECO:0000259" key="8">
    <source>
        <dbReference type="PROSITE" id="PS50071"/>
    </source>
</evidence>
<dbReference type="InterPro" id="IPR009057">
    <property type="entry name" value="Homeodomain-like_sf"/>
</dbReference>
<gene>
    <name evidence="9" type="ORF">SSS_3462</name>
</gene>
<dbReference type="AlphaFoldDB" id="A0A834R5R6"/>
<dbReference type="OrthoDB" id="6159439at2759"/>
<evidence type="ECO:0000256" key="2">
    <source>
        <dbReference type="ARBA" id="ARBA00023125"/>
    </source>
</evidence>
<name>A0A834R5R6_SARSC</name>
<keyword evidence="4 5" id="KW-0539">Nucleus</keyword>
<feature type="region of interest" description="Disordered" evidence="7">
    <location>
        <begin position="373"/>
        <end position="481"/>
    </location>
</feature>
<dbReference type="EnsemblMetazoa" id="SSS_3462s_mrna">
    <property type="protein sequence ID" value="KAF7490235.1"/>
    <property type="gene ID" value="SSS_3462"/>
</dbReference>
<feature type="DNA-binding region" description="Homeobox" evidence="5">
    <location>
        <begin position="239"/>
        <end position="298"/>
    </location>
</feature>
<dbReference type="PRINTS" id="PR00024">
    <property type="entry name" value="HOMEOBOX"/>
</dbReference>